<evidence type="ECO:0000313" key="2">
    <source>
        <dbReference type="EMBL" id="GGF90444.1"/>
    </source>
</evidence>
<evidence type="ECO:0000313" key="3">
    <source>
        <dbReference type="Proteomes" id="UP000644756"/>
    </source>
</evidence>
<dbReference type="AlphaFoldDB" id="A0A917CKF3"/>
<dbReference type="EMBL" id="BMGR01000001">
    <property type="protein sequence ID" value="GGF90444.1"/>
    <property type="molecule type" value="Genomic_DNA"/>
</dbReference>
<feature type="domain" description="NAD-dependent epimerase/dehydratase" evidence="1">
    <location>
        <begin position="3"/>
        <end position="208"/>
    </location>
</feature>
<dbReference type="PANTHER" id="PTHR43245">
    <property type="entry name" value="BIFUNCTIONAL POLYMYXIN RESISTANCE PROTEIN ARNA"/>
    <property type="match status" value="1"/>
</dbReference>
<evidence type="ECO:0000259" key="1">
    <source>
        <dbReference type="Pfam" id="PF01370"/>
    </source>
</evidence>
<organism evidence="2 3">
    <name type="scientific">Paenibacillus abyssi</name>
    <dbReference type="NCBI Taxonomy" id="1340531"/>
    <lineage>
        <taxon>Bacteria</taxon>
        <taxon>Bacillati</taxon>
        <taxon>Bacillota</taxon>
        <taxon>Bacilli</taxon>
        <taxon>Bacillales</taxon>
        <taxon>Paenibacillaceae</taxon>
        <taxon>Paenibacillus</taxon>
    </lineage>
</organism>
<dbReference type="Proteomes" id="UP000644756">
    <property type="component" value="Unassembled WGS sequence"/>
</dbReference>
<keyword evidence="3" id="KW-1185">Reference proteome</keyword>
<dbReference type="RefSeq" id="WP_188528635.1">
    <property type="nucleotide sequence ID" value="NZ_BMGR01000001.1"/>
</dbReference>
<reference evidence="2" key="1">
    <citation type="journal article" date="2014" name="Int. J. Syst. Evol. Microbiol.">
        <title>Complete genome sequence of Corynebacterium casei LMG S-19264T (=DSM 44701T), isolated from a smear-ripened cheese.</title>
        <authorList>
            <consortium name="US DOE Joint Genome Institute (JGI-PGF)"/>
            <person name="Walter F."/>
            <person name="Albersmeier A."/>
            <person name="Kalinowski J."/>
            <person name="Ruckert C."/>
        </authorList>
    </citation>
    <scope>NUCLEOTIDE SEQUENCE</scope>
    <source>
        <strain evidence="2">CGMCC 1.12987</strain>
    </source>
</reference>
<protein>
    <submittedName>
        <fullName evidence="2">NAD dependent epimerase/dehydratase</fullName>
    </submittedName>
</protein>
<dbReference type="Pfam" id="PF01370">
    <property type="entry name" value="Epimerase"/>
    <property type="match status" value="1"/>
</dbReference>
<comment type="caution">
    <text evidence="2">The sequence shown here is derived from an EMBL/GenBank/DDBJ whole genome shotgun (WGS) entry which is preliminary data.</text>
</comment>
<dbReference type="PANTHER" id="PTHR43245:SF13">
    <property type="entry name" value="UDP-D-APIOSE_UDP-D-XYLOSE SYNTHASE 2"/>
    <property type="match status" value="1"/>
</dbReference>
<gene>
    <name evidence="2" type="ORF">GCM10010916_04770</name>
</gene>
<proteinExistence type="predicted"/>
<reference evidence="2" key="2">
    <citation type="submission" date="2020-09" db="EMBL/GenBank/DDBJ databases">
        <authorList>
            <person name="Sun Q."/>
            <person name="Zhou Y."/>
        </authorList>
    </citation>
    <scope>NUCLEOTIDE SEQUENCE</scope>
    <source>
        <strain evidence="2">CGMCC 1.12987</strain>
    </source>
</reference>
<dbReference type="InterPro" id="IPR036291">
    <property type="entry name" value="NAD(P)-bd_dom_sf"/>
</dbReference>
<sequence length="287" mass="32054">MKILVLGGSSFFGKKLVRKLINQHDTDVTIATRGLTKIDEEISSKTRQLVIDRTDLNSLERTLGSDDFDVVYDQICFNPVEAKIAVEVFSDRVKRFVLTSSMAVYDGTPELLRETDFDPIVFTTDLTLASYNYKEGKRQAEAYLYQNAPFQVISVRPPAVISSDDKRFAFYIAKILKGEPIGTLGSSTISFISANEIADFLLHIGTKTDYIGPINANNSGYYNTEELALEIGRVLNISPIFDIKEKSPYCVEQTLKISNELATSTGFTFRSTKAVIRELVNEAVNVK</sequence>
<dbReference type="InterPro" id="IPR001509">
    <property type="entry name" value="Epimerase_deHydtase"/>
</dbReference>
<accession>A0A917CKF3</accession>
<dbReference type="SUPFAM" id="SSF51735">
    <property type="entry name" value="NAD(P)-binding Rossmann-fold domains"/>
    <property type="match status" value="1"/>
</dbReference>
<name>A0A917CKF3_9BACL</name>
<dbReference type="Gene3D" id="3.40.50.720">
    <property type="entry name" value="NAD(P)-binding Rossmann-like Domain"/>
    <property type="match status" value="1"/>
</dbReference>
<dbReference type="InterPro" id="IPR050177">
    <property type="entry name" value="Lipid_A_modif_metabolic_enz"/>
</dbReference>